<organism evidence="1 2">
    <name type="scientific">Euplotes crassus</name>
    <dbReference type="NCBI Taxonomy" id="5936"/>
    <lineage>
        <taxon>Eukaryota</taxon>
        <taxon>Sar</taxon>
        <taxon>Alveolata</taxon>
        <taxon>Ciliophora</taxon>
        <taxon>Intramacronucleata</taxon>
        <taxon>Spirotrichea</taxon>
        <taxon>Hypotrichia</taxon>
        <taxon>Euplotida</taxon>
        <taxon>Euplotidae</taxon>
        <taxon>Moneuplotes</taxon>
    </lineage>
</organism>
<name>A0AAD1XQW4_EUPCR</name>
<gene>
    <name evidence="1" type="ORF">ECRASSUSDP1_LOCUS18217</name>
</gene>
<proteinExistence type="predicted"/>
<evidence type="ECO:0000313" key="2">
    <source>
        <dbReference type="Proteomes" id="UP001295684"/>
    </source>
</evidence>
<keyword evidence="2" id="KW-1185">Reference proteome</keyword>
<reference evidence="1" key="1">
    <citation type="submission" date="2023-07" db="EMBL/GenBank/DDBJ databases">
        <authorList>
            <consortium name="AG Swart"/>
            <person name="Singh M."/>
            <person name="Singh A."/>
            <person name="Seah K."/>
            <person name="Emmerich C."/>
        </authorList>
    </citation>
    <scope>NUCLEOTIDE SEQUENCE</scope>
    <source>
        <strain evidence="1">DP1</strain>
    </source>
</reference>
<dbReference type="EMBL" id="CAMPGE010018425">
    <property type="protein sequence ID" value="CAI2376840.1"/>
    <property type="molecule type" value="Genomic_DNA"/>
</dbReference>
<evidence type="ECO:0000313" key="1">
    <source>
        <dbReference type="EMBL" id="CAI2376840.1"/>
    </source>
</evidence>
<comment type="caution">
    <text evidence="1">The sequence shown here is derived from an EMBL/GenBank/DDBJ whole genome shotgun (WGS) entry which is preliminary data.</text>
</comment>
<sequence>MLTQISDINDPNYLYPGNVFASSLSTPDSENFEPNFYNWESCKENSQVSDYHIKEKNEEISERSPAVLSQTSYDNTGILTTPKLEAKSPNQFTNEKQKTGSLISKRINNSLKKKNFSRDTQSYFSLVASEISSCEPSKPVRKDLNQKASLRMLRRYYRNSFKSKNIEIVRKRYIHCSDEYIYQRMRVFLEILMPQEDLSDNLIYFTTGIISLREVSSLPCSQAIKEEIKMFHLCCRSFSQRRFTIAMQSESLRSLCSHLIENSNNPAVENLRQKLCSEINEFDC</sequence>
<dbReference type="AlphaFoldDB" id="A0AAD1XQW4"/>
<accession>A0AAD1XQW4</accession>
<protein>
    <submittedName>
        <fullName evidence="1">Uncharacterized protein</fullName>
    </submittedName>
</protein>
<dbReference type="Proteomes" id="UP001295684">
    <property type="component" value="Unassembled WGS sequence"/>
</dbReference>